<dbReference type="GO" id="GO:0061630">
    <property type="term" value="F:ubiquitin protein ligase activity"/>
    <property type="evidence" value="ECO:0000318"/>
    <property type="project" value="GO_Central"/>
</dbReference>
<dbReference type="InterPro" id="IPR051834">
    <property type="entry name" value="RING_finger_E3_ligase"/>
</dbReference>
<dbReference type="InterPro" id="IPR001841">
    <property type="entry name" value="Znf_RING"/>
</dbReference>
<proteinExistence type="predicted"/>
<dbReference type="Gene3D" id="3.30.40.10">
    <property type="entry name" value="Zinc/RING finger domain, C3HC4 (zinc finger)"/>
    <property type="match status" value="1"/>
</dbReference>
<feature type="region of interest" description="Disordered" evidence="5">
    <location>
        <begin position="1"/>
        <end position="37"/>
    </location>
</feature>
<dbReference type="PANTHER" id="PTHR45931:SF23">
    <property type="entry name" value="OS12G0134500 PROTEIN"/>
    <property type="match status" value="1"/>
</dbReference>
<accession>A0A0Q3L1U2</accession>
<evidence type="ECO:0000313" key="7">
    <source>
        <dbReference type="EMBL" id="KQJ86429.1"/>
    </source>
</evidence>
<dbReference type="GO" id="GO:0016567">
    <property type="term" value="P:protein ubiquitination"/>
    <property type="evidence" value="ECO:0000318"/>
    <property type="project" value="GO_Central"/>
</dbReference>
<dbReference type="EMBL" id="CM000883">
    <property type="protein sequence ID" value="KQJ86429.1"/>
    <property type="molecule type" value="Genomic_DNA"/>
</dbReference>
<keyword evidence="1" id="KW-0479">Metal-binding</keyword>
<dbReference type="AlphaFoldDB" id="A0A0Q3L1U2"/>
<keyword evidence="2 4" id="KW-0863">Zinc-finger</keyword>
<reference evidence="8" key="3">
    <citation type="submission" date="2018-08" db="UniProtKB">
        <authorList>
            <consortium name="EnsemblPlants"/>
        </authorList>
    </citation>
    <scope>IDENTIFICATION</scope>
    <source>
        <strain evidence="8">cv. Bd21</strain>
    </source>
</reference>
<reference evidence="7 8" key="1">
    <citation type="journal article" date="2010" name="Nature">
        <title>Genome sequencing and analysis of the model grass Brachypodium distachyon.</title>
        <authorList>
            <consortium name="International Brachypodium Initiative"/>
        </authorList>
    </citation>
    <scope>NUCLEOTIDE SEQUENCE [LARGE SCALE GENOMIC DNA]</scope>
    <source>
        <strain evidence="7 8">Bd21</strain>
    </source>
</reference>
<dbReference type="SUPFAM" id="SSF57850">
    <property type="entry name" value="RING/U-box"/>
    <property type="match status" value="1"/>
</dbReference>
<gene>
    <name evidence="7" type="ORF">BRADI_4g05435v3</name>
</gene>
<name>A0A0Q3L1U2_BRADI</name>
<evidence type="ECO:0000256" key="2">
    <source>
        <dbReference type="ARBA" id="ARBA00022771"/>
    </source>
</evidence>
<evidence type="ECO:0000259" key="6">
    <source>
        <dbReference type="PROSITE" id="PS50089"/>
    </source>
</evidence>
<feature type="non-terminal residue" evidence="7">
    <location>
        <position position="1"/>
    </location>
</feature>
<dbReference type="InterPro" id="IPR013083">
    <property type="entry name" value="Znf_RING/FYVE/PHD"/>
</dbReference>
<evidence type="ECO:0000256" key="5">
    <source>
        <dbReference type="SAM" id="MobiDB-lite"/>
    </source>
</evidence>
<dbReference type="SMART" id="SM00184">
    <property type="entry name" value="RING"/>
    <property type="match status" value="1"/>
</dbReference>
<evidence type="ECO:0000256" key="3">
    <source>
        <dbReference type="ARBA" id="ARBA00022833"/>
    </source>
</evidence>
<feature type="domain" description="RING-type" evidence="6">
    <location>
        <begin position="81"/>
        <end position="129"/>
    </location>
</feature>
<dbReference type="Pfam" id="PF13639">
    <property type="entry name" value="zf-RING_2"/>
    <property type="match status" value="1"/>
</dbReference>
<dbReference type="Gramene" id="KQJ86429">
    <property type="protein sequence ID" value="KQJ86429"/>
    <property type="gene ID" value="BRADI_4g05435v3"/>
</dbReference>
<evidence type="ECO:0000313" key="9">
    <source>
        <dbReference type="Proteomes" id="UP000008810"/>
    </source>
</evidence>
<keyword evidence="3" id="KW-0862">Zinc</keyword>
<evidence type="ECO:0000313" key="8">
    <source>
        <dbReference type="EnsemblPlants" id="KQJ86429"/>
    </source>
</evidence>
<feature type="compositionally biased region" description="Basic and acidic residues" evidence="5">
    <location>
        <begin position="19"/>
        <end position="28"/>
    </location>
</feature>
<dbReference type="GO" id="GO:0008270">
    <property type="term" value="F:zinc ion binding"/>
    <property type="evidence" value="ECO:0007669"/>
    <property type="project" value="UniProtKB-KW"/>
</dbReference>
<organism evidence="7">
    <name type="scientific">Brachypodium distachyon</name>
    <name type="common">Purple false brome</name>
    <name type="synonym">Trachynia distachya</name>
    <dbReference type="NCBI Taxonomy" id="15368"/>
    <lineage>
        <taxon>Eukaryota</taxon>
        <taxon>Viridiplantae</taxon>
        <taxon>Streptophyta</taxon>
        <taxon>Embryophyta</taxon>
        <taxon>Tracheophyta</taxon>
        <taxon>Spermatophyta</taxon>
        <taxon>Magnoliopsida</taxon>
        <taxon>Liliopsida</taxon>
        <taxon>Poales</taxon>
        <taxon>Poaceae</taxon>
        <taxon>BOP clade</taxon>
        <taxon>Pooideae</taxon>
        <taxon>Stipodae</taxon>
        <taxon>Brachypodieae</taxon>
        <taxon>Brachypodium</taxon>
    </lineage>
</organism>
<dbReference type="InParanoid" id="A0A0Q3L1U2"/>
<dbReference type="Proteomes" id="UP000008810">
    <property type="component" value="Chromosome 4"/>
</dbReference>
<sequence>FATTRRRRPSEDVDYYEDEHERERARRRDSQRRRRQEEEELARRLLREFEEEEEKIIDTASATAMEALHVPAVGEAREQDCAVCLDELFDDGGGGGMKKKLRMMPCSHSFHERCIFRWLRLNRRCPTCRFEIAASGTGQRRRRFYRDLQLMQTLVANSPD</sequence>
<protein>
    <recommendedName>
        <fullName evidence="6">RING-type domain-containing protein</fullName>
    </recommendedName>
</protein>
<keyword evidence="9" id="KW-1185">Reference proteome</keyword>
<evidence type="ECO:0000256" key="4">
    <source>
        <dbReference type="PROSITE-ProRule" id="PRU00175"/>
    </source>
</evidence>
<dbReference type="EnsemblPlants" id="KQJ86429">
    <property type="protein sequence ID" value="KQJ86429"/>
    <property type="gene ID" value="BRADI_4g05435v3"/>
</dbReference>
<dbReference type="OrthoDB" id="21204at2759"/>
<reference evidence="7" key="2">
    <citation type="submission" date="2017-06" db="EMBL/GenBank/DDBJ databases">
        <title>WGS assembly of Brachypodium distachyon.</title>
        <authorList>
            <consortium name="The International Brachypodium Initiative"/>
            <person name="Lucas S."/>
            <person name="Harmon-Smith M."/>
            <person name="Lail K."/>
            <person name="Tice H."/>
            <person name="Grimwood J."/>
            <person name="Bruce D."/>
            <person name="Barry K."/>
            <person name="Shu S."/>
            <person name="Lindquist E."/>
            <person name="Wang M."/>
            <person name="Pitluck S."/>
            <person name="Vogel J.P."/>
            <person name="Garvin D.F."/>
            <person name="Mockler T.C."/>
            <person name="Schmutz J."/>
            <person name="Rokhsar D."/>
            <person name="Bevan M.W."/>
        </authorList>
    </citation>
    <scope>NUCLEOTIDE SEQUENCE</scope>
    <source>
        <strain evidence="7">Bd21</strain>
    </source>
</reference>
<dbReference type="GO" id="GO:0005737">
    <property type="term" value="C:cytoplasm"/>
    <property type="evidence" value="ECO:0000318"/>
    <property type="project" value="GO_Central"/>
</dbReference>
<dbReference type="PROSITE" id="PS50089">
    <property type="entry name" value="ZF_RING_2"/>
    <property type="match status" value="1"/>
</dbReference>
<dbReference type="PANTHER" id="PTHR45931">
    <property type="entry name" value="SI:CH211-59O9.10"/>
    <property type="match status" value="1"/>
</dbReference>
<evidence type="ECO:0000256" key="1">
    <source>
        <dbReference type="ARBA" id="ARBA00022723"/>
    </source>
</evidence>